<reference evidence="2" key="1">
    <citation type="journal article" date="2014" name="BMC Genomics">
        <title>Genome sequencing of two Neorhizobium galegae strains reveals a noeT gene responsible for the unusual acetylation of the nodulation factors.</title>
        <authorList>
            <person name="Osterman J."/>
            <person name="Marsh J."/>
            <person name="Laine P.K."/>
            <person name="Zeng Z."/>
            <person name="Alatalo E."/>
            <person name="Sullivan J.T."/>
            <person name="Young J.P."/>
            <person name="Thomas-Oates J."/>
            <person name="Paulin L."/>
            <person name="Lindstrom K."/>
        </authorList>
    </citation>
    <scope>NUCLEOTIDE SEQUENCE [LARGE SCALE GENOMIC DNA]</scope>
    <source>
        <strain evidence="2">HAMBI 1141</strain>
        <plasmid evidence="2">II</plasmid>
    </source>
</reference>
<organism evidence="1 2">
    <name type="scientific">Neorhizobium galegae bv. officinalis bv. officinalis str. HAMBI 1141</name>
    <dbReference type="NCBI Taxonomy" id="1028801"/>
    <lineage>
        <taxon>Bacteria</taxon>
        <taxon>Pseudomonadati</taxon>
        <taxon>Pseudomonadota</taxon>
        <taxon>Alphaproteobacteria</taxon>
        <taxon>Hyphomicrobiales</taxon>
        <taxon>Rhizobiaceae</taxon>
        <taxon>Rhizobium/Agrobacterium group</taxon>
        <taxon>Neorhizobium</taxon>
    </lineage>
</organism>
<evidence type="ECO:0000313" key="1">
    <source>
        <dbReference type="EMBL" id="CDN58063.1"/>
    </source>
</evidence>
<dbReference type="RefSeq" id="WP_040125382.1">
    <property type="nucleotide sequence ID" value="NZ_HG938356.1"/>
</dbReference>
<dbReference type="AlphaFoldDB" id="A0A068TI88"/>
<dbReference type="eggNOG" id="ENOG5033213">
    <property type="taxonomic scope" value="Bacteria"/>
</dbReference>
<dbReference type="PATRIC" id="fig|1028801.3.peg.5848"/>
<dbReference type="EMBL" id="HG938356">
    <property type="protein sequence ID" value="CDN58063.1"/>
    <property type="molecule type" value="Genomic_DNA"/>
</dbReference>
<accession>A0A068TI88</accession>
<evidence type="ECO:0000313" key="2">
    <source>
        <dbReference type="Proteomes" id="UP000028186"/>
    </source>
</evidence>
<dbReference type="Proteomes" id="UP000028186">
    <property type="component" value="Plasmid pHAMBI1141a"/>
</dbReference>
<protein>
    <submittedName>
        <fullName evidence="1">Putative plasmid stability protein</fullName>
    </submittedName>
</protein>
<geneLocation type="plasmid" evidence="2">
    <name>II</name>
</geneLocation>
<name>A0A068TI88_NEOGA</name>
<dbReference type="Pfam" id="PF07704">
    <property type="entry name" value="PSK_trans_fac"/>
    <property type="match status" value="1"/>
</dbReference>
<sequence length="82" mass="9212">MAAPQLSVRSSKARDLAHRLARRENRSIAEVVERALEAYEIREAGREPAATFYPRVNAQAATDIDLDTLIRESRSPHQGIEL</sequence>
<dbReference type="HOGENOM" id="CLU_2555905_0_0_5"/>
<keyword evidence="1" id="KW-0614">Plasmid</keyword>
<proteinExistence type="predicted"/>
<dbReference type="KEGG" id="ngl:RG1141_PA12310"/>
<gene>
    <name evidence="1" type="ORF">RG1141_PA12310</name>
</gene>
<dbReference type="InterPro" id="IPR011660">
    <property type="entry name" value="VapB-like"/>
</dbReference>